<dbReference type="InterPro" id="IPR011990">
    <property type="entry name" value="TPR-like_helical_dom_sf"/>
</dbReference>
<proteinExistence type="inferred from homology"/>
<feature type="compositionally biased region" description="Basic and acidic residues" evidence="2">
    <location>
        <begin position="624"/>
        <end position="640"/>
    </location>
</feature>
<dbReference type="InterPro" id="IPR006597">
    <property type="entry name" value="Sel1-like"/>
</dbReference>
<name>A0AAD8LMM4_ACIOX</name>
<evidence type="ECO:0000256" key="2">
    <source>
        <dbReference type="SAM" id="MobiDB-lite"/>
    </source>
</evidence>
<evidence type="ECO:0000313" key="4">
    <source>
        <dbReference type="EMBL" id="KAK1170532.1"/>
    </source>
</evidence>
<reference evidence="4" key="1">
    <citation type="submission" date="2022-02" db="EMBL/GenBank/DDBJ databases">
        <title>Atlantic sturgeon de novo genome assembly.</title>
        <authorList>
            <person name="Stock M."/>
            <person name="Klopp C."/>
            <person name="Guiguen Y."/>
            <person name="Cabau C."/>
            <person name="Parinello H."/>
            <person name="Santidrian Yebra-Pimentel E."/>
            <person name="Kuhl H."/>
            <person name="Dirks R.P."/>
            <person name="Guessner J."/>
            <person name="Wuertz S."/>
            <person name="Du K."/>
            <person name="Schartl M."/>
        </authorList>
    </citation>
    <scope>NUCLEOTIDE SEQUENCE</scope>
    <source>
        <strain evidence="4">STURGEONOMICS-FGT-2020</strain>
        <tissue evidence="4">Whole blood</tissue>
    </source>
</reference>
<feature type="region of interest" description="Disordered" evidence="2">
    <location>
        <begin position="588"/>
        <end position="699"/>
    </location>
</feature>
<feature type="compositionally biased region" description="Low complexity" evidence="2">
    <location>
        <begin position="673"/>
        <end position="692"/>
    </location>
</feature>
<feature type="compositionally biased region" description="Basic and acidic residues" evidence="2">
    <location>
        <begin position="719"/>
        <end position="735"/>
    </location>
</feature>
<gene>
    <name evidence="4" type="ORF">AOXY_G7420</name>
</gene>
<keyword evidence="5" id="KW-1185">Reference proteome</keyword>
<evidence type="ECO:0000313" key="5">
    <source>
        <dbReference type="Proteomes" id="UP001230051"/>
    </source>
</evidence>
<evidence type="ECO:0000256" key="3">
    <source>
        <dbReference type="SAM" id="SignalP"/>
    </source>
</evidence>
<feature type="compositionally biased region" description="Pro residues" evidence="2">
    <location>
        <begin position="649"/>
        <end position="664"/>
    </location>
</feature>
<dbReference type="EMBL" id="JAGXEW010000006">
    <property type="protein sequence ID" value="KAK1170532.1"/>
    <property type="molecule type" value="Genomic_DNA"/>
</dbReference>
<dbReference type="GO" id="GO:0036503">
    <property type="term" value="P:ERAD pathway"/>
    <property type="evidence" value="ECO:0007669"/>
    <property type="project" value="TreeGrafter"/>
</dbReference>
<comment type="caution">
    <text evidence="4">The sequence shown here is derived from an EMBL/GenBank/DDBJ whole genome shotgun (WGS) entry which is preliminary data.</text>
</comment>
<keyword evidence="3" id="KW-0732">Signal</keyword>
<comment type="similarity">
    <text evidence="1">Belongs to the sel-1 family.</text>
</comment>
<dbReference type="Pfam" id="PF08238">
    <property type="entry name" value="Sel1"/>
    <property type="match status" value="10"/>
</dbReference>
<dbReference type="InterPro" id="IPR050767">
    <property type="entry name" value="Sel1_AlgK"/>
</dbReference>
<dbReference type="Gene3D" id="1.25.40.10">
    <property type="entry name" value="Tetratricopeptide repeat domain"/>
    <property type="match status" value="2"/>
</dbReference>
<dbReference type="GO" id="GO:0005789">
    <property type="term" value="C:endoplasmic reticulum membrane"/>
    <property type="evidence" value="ECO:0007669"/>
    <property type="project" value="TreeGrafter"/>
</dbReference>
<dbReference type="Proteomes" id="UP001230051">
    <property type="component" value="Unassembled WGS sequence"/>
</dbReference>
<feature type="compositionally biased region" description="Basic and acidic residues" evidence="2">
    <location>
        <begin position="30"/>
        <end position="39"/>
    </location>
</feature>
<protein>
    <submittedName>
        <fullName evidence="4">Uncharacterized protein</fullName>
    </submittedName>
</protein>
<dbReference type="SUPFAM" id="SSF81901">
    <property type="entry name" value="HCP-like"/>
    <property type="match status" value="3"/>
</dbReference>
<dbReference type="SMART" id="SM00671">
    <property type="entry name" value="SEL1"/>
    <property type="match status" value="10"/>
</dbReference>
<feature type="signal peptide" evidence="3">
    <location>
        <begin position="1"/>
        <end position="18"/>
    </location>
</feature>
<organism evidence="4 5">
    <name type="scientific">Acipenser oxyrinchus oxyrinchus</name>
    <dbReference type="NCBI Taxonomy" id="40147"/>
    <lineage>
        <taxon>Eukaryota</taxon>
        <taxon>Metazoa</taxon>
        <taxon>Chordata</taxon>
        <taxon>Craniata</taxon>
        <taxon>Vertebrata</taxon>
        <taxon>Euteleostomi</taxon>
        <taxon>Actinopterygii</taxon>
        <taxon>Chondrostei</taxon>
        <taxon>Acipenseriformes</taxon>
        <taxon>Acipenseridae</taxon>
        <taxon>Acipenser</taxon>
    </lineage>
</organism>
<dbReference type="AlphaFoldDB" id="A0AAD8LMM4"/>
<evidence type="ECO:0000256" key="1">
    <source>
        <dbReference type="ARBA" id="ARBA00038101"/>
    </source>
</evidence>
<sequence length="755" mass="83591">MSKLIVIVALMIASAAVASTDEGLKNNNGQREKEKKEAENESLPLKVSEGIDFHLSRILQSEQKHSHKEGSSNYIFQAADLGSAKAVQRIAYALLFGDHFPQNVGTAKTLFESLAKEGFPRSQTALGFMHAAGIGFHQNQARALVYYTFAGLGGDLRAKMILGYRYWSGINMPKNCEAAVIQYRKVAHHVAKKLSSVQHGEVELVRILETPENYSTKAGIMDLDLYQYYKFVAERGDIQTQVTLGNLHLYGGKGLERDSHKAVYYFSKAVNAGSTNAIAFLGKMYFEGTEATPQDNETAFHYFKLAADRGNPIGLTGLGVMYLYGKGIPVNYTMALRYMKKAAEKDWMDGIFHLGVIYLFGFGVPRDLKVASRYFAFASKHGHHLSHYYLAEMYATGKGAQRSCDIAVKLYMEVCKLGSWSEMFLSAYFAYKEGDMDSALVQYLLLGEMGFEEAQSNAAYLLESNVSRIFRAAEMYPLAFLQWRRAAAQGYALARIKIGDYHYYGYGTDVDYEAAVIHYRLAAEQQGSAQAMFNLGYMYEQGKGLKKDIHLALRMYDMAVATSSDAHFPVLLATCKLSIVKLFRDYQNSREEEQLPAPKRKKGRNGRPHKKGKKPMPAPAPMRGEPEHSAPMREEPEHPRPQGGDYPLLPSPPLEELELPPPPEGAELQLFKPASPRAAEPATPRAAEPAMPGEACSPSPGALLYPAEAFALPEILGPEPKRKEPSATGKGEEVRPPPPAIDALLEYAAPLSLPE</sequence>
<dbReference type="PANTHER" id="PTHR11102:SF147">
    <property type="entry name" value="SEL1L ADAPTOR SUBUNIT OF ERAD E3 UBIQUITIN LIGASE"/>
    <property type="match status" value="1"/>
</dbReference>
<accession>A0AAD8LMM4</accession>
<feature type="compositionally biased region" description="Basic residues" evidence="2">
    <location>
        <begin position="598"/>
        <end position="614"/>
    </location>
</feature>
<feature type="chain" id="PRO_5041897647" evidence="3">
    <location>
        <begin position="19"/>
        <end position="755"/>
    </location>
</feature>
<feature type="region of interest" description="Disordered" evidence="2">
    <location>
        <begin position="22"/>
        <end position="42"/>
    </location>
</feature>
<feature type="region of interest" description="Disordered" evidence="2">
    <location>
        <begin position="714"/>
        <end position="741"/>
    </location>
</feature>
<dbReference type="PANTHER" id="PTHR11102">
    <property type="entry name" value="SEL-1-LIKE PROTEIN"/>
    <property type="match status" value="1"/>
</dbReference>